<keyword evidence="6" id="KW-1003">Cell membrane</keyword>
<evidence type="ECO:0000256" key="11">
    <source>
        <dbReference type="ARBA" id="ARBA00023136"/>
    </source>
</evidence>
<evidence type="ECO:0000313" key="13">
    <source>
        <dbReference type="EMBL" id="AKU96074.1"/>
    </source>
</evidence>
<comment type="function">
    <text evidence="1">Required for the export of heme to the periplasm for the biogenesis of c-type cytochromes.</text>
</comment>
<keyword evidence="7" id="KW-0997">Cell inner membrane</keyword>
<dbReference type="InterPro" id="IPR003544">
    <property type="entry name" value="Cyt_c_biogenesis_CcmB"/>
</dbReference>
<dbReference type="KEGG" id="llu:AKJ09_02738"/>
<evidence type="ECO:0000256" key="7">
    <source>
        <dbReference type="ARBA" id="ARBA00022519"/>
    </source>
</evidence>
<gene>
    <name evidence="13" type="ORF">AKJ09_02738</name>
</gene>
<evidence type="ECO:0000256" key="5">
    <source>
        <dbReference type="ARBA" id="ARBA00022448"/>
    </source>
</evidence>
<dbReference type="OrthoDB" id="9799895at2"/>
<dbReference type="PIRSF" id="PIRSF002764">
    <property type="entry name" value="CcmB"/>
    <property type="match status" value="1"/>
</dbReference>
<evidence type="ECO:0000256" key="3">
    <source>
        <dbReference type="ARBA" id="ARBA00010544"/>
    </source>
</evidence>
<dbReference type="STRING" id="1391654.AKJ09_02738"/>
<keyword evidence="11 12" id="KW-0472">Membrane</keyword>
<dbReference type="GO" id="GO:0017004">
    <property type="term" value="P:cytochrome complex assembly"/>
    <property type="evidence" value="ECO:0007669"/>
    <property type="project" value="UniProtKB-KW"/>
</dbReference>
<dbReference type="GO" id="GO:1903607">
    <property type="term" value="P:cytochrome c biosynthetic process"/>
    <property type="evidence" value="ECO:0007669"/>
    <property type="project" value="TreeGrafter"/>
</dbReference>
<dbReference type="PANTHER" id="PTHR30070">
    <property type="entry name" value="HEME EXPORTER PROTEIN B"/>
    <property type="match status" value="1"/>
</dbReference>
<keyword evidence="8 12" id="KW-0812">Transmembrane</keyword>
<feature type="transmembrane region" description="Helical" evidence="12">
    <location>
        <begin position="166"/>
        <end position="185"/>
    </location>
</feature>
<dbReference type="InterPro" id="IPR026031">
    <property type="entry name" value="Cyt_c_CcmB_bac"/>
</dbReference>
<feature type="transmembrane region" description="Helical" evidence="12">
    <location>
        <begin position="35"/>
        <end position="56"/>
    </location>
</feature>
<evidence type="ECO:0000256" key="2">
    <source>
        <dbReference type="ARBA" id="ARBA00004429"/>
    </source>
</evidence>
<evidence type="ECO:0000256" key="12">
    <source>
        <dbReference type="SAM" id="Phobius"/>
    </source>
</evidence>
<comment type="similarity">
    <text evidence="3">Belongs to the CcmB/CycW/HelB family.</text>
</comment>
<evidence type="ECO:0000256" key="10">
    <source>
        <dbReference type="ARBA" id="ARBA00022989"/>
    </source>
</evidence>
<feature type="transmembrane region" description="Helical" evidence="12">
    <location>
        <begin position="68"/>
        <end position="85"/>
    </location>
</feature>
<comment type="subcellular location">
    <subcellularLocation>
        <location evidence="2">Cell inner membrane</location>
        <topology evidence="2">Multi-pass membrane protein</topology>
    </subcellularLocation>
</comment>
<dbReference type="EMBL" id="CP012333">
    <property type="protein sequence ID" value="AKU96074.1"/>
    <property type="molecule type" value="Genomic_DNA"/>
</dbReference>
<evidence type="ECO:0000256" key="9">
    <source>
        <dbReference type="ARBA" id="ARBA00022748"/>
    </source>
</evidence>
<feature type="transmembrane region" description="Helical" evidence="12">
    <location>
        <begin position="197"/>
        <end position="218"/>
    </location>
</feature>
<feature type="transmembrane region" description="Helical" evidence="12">
    <location>
        <begin position="230"/>
        <end position="256"/>
    </location>
</feature>
<keyword evidence="10 12" id="KW-1133">Transmembrane helix</keyword>
<protein>
    <recommendedName>
        <fullName evidence="4">Heme exporter protein B</fullName>
    </recommendedName>
</protein>
<dbReference type="PANTHER" id="PTHR30070:SF1">
    <property type="entry name" value="CYTOCHROME C BIOGENESIS B-RELATED"/>
    <property type="match status" value="1"/>
</dbReference>
<evidence type="ECO:0000256" key="4">
    <source>
        <dbReference type="ARBA" id="ARBA00016452"/>
    </source>
</evidence>
<sequence>MGSDAVRRRPRPGPINVAWEIFRKDLRIEMRTGEIVATAGVFSVMIGFLASMAFHVNDATNPSTAAGTIWITVFFAAVLSFGRVWQRERDESALTGLLVAPVPRASIFLGKALATFAMIVVIEVPLVALCMFLFHIDFSNTVPRGGLSPAEELVRASETASLHGSAFLGMLVLGTLSLSLVGTLFGAMTVRTRARDLVLAIVLFPLLSPVLICGVVGTRKAFEAQPFESYSGFVGLMGASAVITLLLGLGLFGALVDD</sequence>
<dbReference type="RefSeq" id="WP_146647418.1">
    <property type="nucleotide sequence ID" value="NZ_CP012333.1"/>
</dbReference>
<dbReference type="Proteomes" id="UP000064967">
    <property type="component" value="Chromosome"/>
</dbReference>
<keyword evidence="5" id="KW-0813">Transport</keyword>
<dbReference type="Pfam" id="PF03379">
    <property type="entry name" value="CcmB"/>
    <property type="match status" value="2"/>
</dbReference>
<evidence type="ECO:0000313" key="14">
    <source>
        <dbReference type="Proteomes" id="UP000064967"/>
    </source>
</evidence>
<keyword evidence="14" id="KW-1185">Reference proteome</keyword>
<dbReference type="GO" id="GO:0015232">
    <property type="term" value="F:heme transmembrane transporter activity"/>
    <property type="evidence" value="ECO:0007669"/>
    <property type="project" value="InterPro"/>
</dbReference>
<proteinExistence type="inferred from homology"/>
<name>A0A0K1PSH1_9BACT</name>
<dbReference type="AlphaFoldDB" id="A0A0K1PSH1"/>
<feature type="transmembrane region" description="Helical" evidence="12">
    <location>
        <begin position="113"/>
        <end position="136"/>
    </location>
</feature>
<reference evidence="13 14" key="1">
    <citation type="submission" date="2015-08" db="EMBL/GenBank/DDBJ databases">
        <authorList>
            <person name="Babu N.S."/>
            <person name="Beckwith C.J."/>
            <person name="Beseler K.G."/>
            <person name="Brison A."/>
            <person name="Carone J.V."/>
            <person name="Caskin T.P."/>
            <person name="Diamond M."/>
            <person name="Durham M.E."/>
            <person name="Foxe J.M."/>
            <person name="Go M."/>
            <person name="Henderson B.A."/>
            <person name="Jones I.B."/>
            <person name="McGettigan J.A."/>
            <person name="Micheletti S.J."/>
            <person name="Nasrallah M.E."/>
            <person name="Ortiz D."/>
            <person name="Piller C.R."/>
            <person name="Privatt S.R."/>
            <person name="Schneider S.L."/>
            <person name="Sharp S."/>
            <person name="Smith T.C."/>
            <person name="Stanton J.D."/>
            <person name="Ullery H.E."/>
            <person name="Wilson R.J."/>
            <person name="Serrano M.G."/>
            <person name="Buck G."/>
            <person name="Lee V."/>
            <person name="Wang Y."/>
            <person name="Carvalho R."/>
            <person name="Voegtly L."/>
            <person name="Shi R."/>
            <person name="Duckworth R."/>
            <person name="Johnson A."/>
            <person name="Loviza R."/>
            <person name="Walstead R."/>
            <person name="Shah Z."/>
            <person name="Kiflezghi M."/>
            <person name="Wade K."/>
            <person name="Ball S.L."/>
            <person name="Bradley K.W."/>
            <person name="Asai D.J."/>
            <person name="Bowman C.A."/>
            <person name="Russell D.A."/>
            <person name="Pope W.H."/>
            <person name="Jacobs-Sera D."/>
            <person name="Hendrix R.W."/>
            <person name="Hatfull G.F."/>
        </authorList>
    </citation>
    <scope>NUCLEOTIDE SEQUENCE [LARGE SCALE GENOMIC DNA]</scope>
    <source>
        <strain evidence="13 14">DSM 27648</strain>
    </source>
</reference>
<evidence type="ECO:0000256" key="8">
    <source>
        <dbReference type="ARBA" id="ARBA00022692"/>
    </source>
</evidence>
<evidence type="ECO:0000256" key="1">
    <source>
        <dbReference type="ARBA" id="ARBA00002442"/>
    </source>
</evidence>
<dbReference type="GO" id="GO:0005886">
    <property type="term" value="C:plasma membrane"/>
    <property type="evidence" value="ECO:0007669"/>
    <property type="project" value="UniProtKB-SubCell"/>
</dbReference>
<keyword evidence="9" id="KW-0201">Cytochrome c-type biogenesis</keyword>
<organism evidence="13 14">
    <name type="scientific">Labilithrix luteola</name>
    <dbReference type="NCBI Taxonomy" id="1391654"/>
    <lineage>
        <taxon>Bacteria</taxon>
        <taxon>Pseudomonadati</taxon>
        <taxon>Myxococcota</taxon>
        <taxon>Polyangia</taxon>
        <taxon>Polyangiales</taxon>
        <taxon>Labilitrichaceae</taxon>
        <taxon>Labilithrix</taxon>
    </lineage>
</organism>
<accession>A0A0K1PSH1</accession>
<evidence type="ECO:0000256" key="6">
    <source>
        <dbReference type="ARBA" id="ARBA00022475"/>
    </source>
</evidence>